<keyword evidence="2" id="KW-0378">Hydrolase</keyword>
<keyword evidence="7" id="KW-1185">Reference proteome</keyword>
<evidence type="ECO:0000256" key="1">
    <source>
        <dbReference type="ARBA" id="ARBA00009199"/>
    </source>
</evidence>
<dbReference type="PIRSF" id="PIRSF001221">
    <property type="entry name" value="Amidase_fungi"/>
    <property type="match status" value="1"/>
</dbReference>
<name>K0KHD5_WICCF</name>
<evidence type="ECO:0000256" key="2">
    <source>
        <dbReference type="ARBA" id="ARBA00022801"/>
    </source>
</evidence>
<dbReference type="STRING" id="1206466.K0KHD5"/>
<protein>
    <recommendedName>
        <fullName evidence="5">Amidase domain-containing protein</fullName>
    </recommendedName>
</protein>
<proteinExistence type="inferred from homology"/>
<dbReference type="InterPro" id="IPR023631">
    <property type="entry name" value="Amidase_dom"/>
</dbReference>
<sequence>MSYKETVAKKKQFLQDQIPKEWIIKDVKSPSEEPNVNKYIESPEYGLLSPREIEITNYTLQELLKNQLDRKLTALEIAKAFTHRAVLVHQITNCCTELFLDHAYKQAESLDNYLIKTGELIGPFHGIPFSLKDQLNVKGVATSIGYVDKLFDVITDEDQESLLVQQLRSQGALLYMKTTVPMAMLSYDTYSTAYGYTENSLNRNYAPGGSSGGEGVVIQAKACILGIGTDIGGSLRCPAAHNGIWSLRPTTNRFSYMKVLNSFQHQEVIASTIGPMAYRLEDLVYFGEHILGDESIQWIKDPKVPPLKWQTNIEIPEKLTFAVMNWESTGIKPHPPIIRALEMVKKSLLSQGHELIEWDPPIVNTDLYKLLWDVFKIDGFKEVKDEANKSGEPVEYVFLGHEGITSAAEYWSLVAERYKFQQIINDYWLSTKAQTNTDRPIDGLLTPGWQFCALKLGESPKFNGDYSKQFNVLDLPAVQIPITKADSKIDLKDETYKPLNEDDQDNHDRYDAEFYHGANASVQLVVLERFGEEKVLKLANVVKKAVELPN</sequence>
<reference evidence="6 7" key="1">
    <citation type="journal article" date="2012" name="Eukaryot. Cell">
        <title>Draft genome sequence of Wickerhamomyces ciferrii NRRL Y-1031 F-60-10.</title>
        <authorList>
            <person name="Schneider J."/>
            <person name="Andrea H."/>
            <person name="Blom J."/>
            <person name="Jaenicke S."/>
            <person name="Ruckert C."/>
            <person name="Schorsch C."/>
            <person name="Szczepanowski R."/>
            <person name="Farwick M."/>
            <person name="Goesmann A."/>
            <person name="Puhler A."/>
            <person name="Schaffer S."/>
            <person name="Tauch A."/>
            <person name="Kohler T."/>
            <person name="Brinkrolf K."/>
        </authorList>
    </citation>
    <scope>NUCLEOTIDE SEQUENCE [LARGE SCALE GENOMIC DNA]</scope>
    <source>
        <strain evidence="7">ATCC 14091 / BCRC 22168 / CBS 111 / JCM 3599 / NBRC 0793 / NRRL Y-1031 F-60-10</strain>
    </source>
</reference>
<dbReference type="Gene3D" id="3.90.1300.10">
    <property type="entry name" value="Amidase signature (AS) domain"/>
    <property type="match status" value="1"/>
</dbReference>
<feature type="binding site" evidence="4">
    <location>
        <begin position="231"/>
        <end position="234"/>
    </location>
    <ligand>
        <name>substrate</name>
    </ligand>
</feature>
<dbReference type="InParanoid" id="K0KHD5"/>
<dbReference type="PANTHER" id="PTHR46072">
    <property type="entry name" value="AMIDASE-RELATED-RELATED"/>
    <property type="match status" value="1"/>
</dbReference>
<feature type="binding site" evidence="4">
    <location>
        <position position="210"/>
    </location>
    <ligand>
        <name>substrate</name>
    </ligand>
</feature>
<feature type="active site" description="Acyl-ester intermediate" evidence="3">
    <location>
        <position position="234"/>
    </location>
</feature>
<evidence type="ECO:0000313" key="6">
    <source>
        <dbReference type="EMBL" id="CCH42421.1"/>
    </source>
</evidence>
<evidence type="ECO:0000256" key="3">
    <source>
        <dbReference type="PIRSR" id="PIRSR001221-1"/>
    </source>
</evidence>
<dbReference type="EMBL" id="CAIF01000043">
    <property type="protein sequence ID" value="CCH42421.1"/>
    <property type="molecule type" value="Genomic_DNA"/>
</dbReference>
<evidence type="ECO:0000256" key="4">
    <source>
        <dbReference type="PIRSR" id="PIRSR001221-2"/>
    </source>
</evidence>
<dbReference type="SUPFAM" id="SSF75304">
    <property type="entry name" value="Amidase signature (AS) enzymes"/>
    <property type="match status" value="1"/>
</dbReference>
<evidence type="ECO:0000259" key="5">
    <source>
        <dbReference type="Pfam" id="PF01425"/>
    </source>
</evidence>
<feature type="active site" description="Charge relay system" evidence="3">
    <location>
        <position position="132"/>
    </location>
</feature>
<accession>K0KHD5</accession>
<dbReference type="PANTHER" id="PTHR46072:SF11">
    <property type="entry name" value="AMIDASE-RELATED"/>
    <property type="match status" value="1"/>
</dbReference>
<dbReference type="AlphaFoldDB" id="K0KHD5"/>
<feature type="binding site" evidence="4">
    <location>
        <position position="184"/>
    </location>
    <ligand>
        <name>substrate</name>
    </ligand>
</feature>
<dbReference type="eggNOG" id="KOG1212">
    <property type="taxonomic scope" value="Eukaryota"/>
</dbReference>
<dbReference type="FunCoup" id="K0KHD5">
    <property type="interactions" value="62"/>
</dbReference>
<comment type="similarity">
    <text evidence="1">Belongs to the amidase family.</text>
</comment>
<evidence type="ECO:0000313" key="7">
    <source>
        <dbReference type="Proteomes" id="UP000009328"/>
    </source>
</evidence>
<dbReference type="InterPro" id="IPR036928">
    <property type="entry name" value="AS_sf"/>
</dbReference>
<dbReference type="Proteomes" id="UP000009328">
    <property type="component" value="Unassembled WGS sequence"/>
</dbReference>
<comment type="caution">
    <text evidence="6">The sequence shown here is derived from an EMBL/GenBank/DDBJ whole genome shotgun (WGS) entry which is preliminary data.</text>
</comment>
<organism evidence="6 7">
    <name type="scientific">Wickerhamomyces ciferrii (strain ATCC 14091 / BCRC 22168 / CBS 111 / JCM 3599 / NBRC 0793 / NRRL Y-1031 F-60-10)</name>
    <name type="common">Yeast</name>
    <name type="synonym">Pichia ciferrii</name>
    <dbReference type="NCBI Taxonomy" id="1206466"/>
    <lineage>
        <taxon>Eukaryota</taxon>
        <taxon>Fungi</taxon>
        <taxon>Dikarya</taxon>
        <taxon>Ascomycota</taxon>
        <taxon>Saccharomycotina</taxon>
        <taxon>Saccharomycetes</taxon>
        <taxon>Phaffomycetales</taxon>
        <taxon>Wickerhamomycetaceae</taxon>
        <taxon>Wickerhamomyces</taxon>
    </lineage>
</organism>
<gene>
    <name evidence="6" type="ORF">BN7_1966</name>
</gene>
<dbReference type="GO" id="GO:0016787">
    <property type="term" value="F:hydrolase activity"/>
    <property type="evidence" value="ECO:0007669"/>
    <property type="project" value="UniProtKB-KW"/>
</dbReference>
<feature type="active site" description="Charge relay system" evidence="3">
    <location>
        <position position="210"/>
    </location>
</feature>
<dbReference type="HOGENOM" id="CLU_009600_9_2_1"/>
<feature type="domain" description="Amidase" evidence="5">
    <location>
        <begin position="76"/>
        <end position="502"/>
    </location>
</feature>
<dbReference type="Pfam" id="PF01425">
    <property type="entry name" value="Amidase"/>
    <property type="match status" value="1"/>
</dbReference>